<evidence type="ECO:0000256" key="3">
    <source>
        <dbReference type="SAM" id="MobiDB-lite"/>
    </source>
</evidence>
<dbReference type="InterPro" id="IPR040048">
    <property type="entry name" value="ZNF277"/>
</dbReference>
<evidence type="ECO:0000256" key="2">
    <source>
        <dbReference type="ARBA" id="ARBA00022833"/>
    </source>
</evidence>
<evidence type="ECO:0000313" key="5">
    <source>
        <dbReference type="Proteomes" id="UP000324585"/>
    </source>
</evidence>
<feature type="region of interest" description="Disordered" evidence="3">
    <location>
        <begin position="58"/>
        <end position="104"/>
    </location>
</feature>
<dbReference type="PANTHER" id="PTHR13267">
    <property type="entry name" value="ZINC FINGER PROTEIN 277"/>
    <property type="match status" value="1"/>
</dbReference>
<dbReference type="GO" id="GO:0046872">
    <property type="term" value="F:metal ion binding"/>
    <property type="evidence" value="ECO:0007669"/>
    <property type="project" value="UniProtKB-KW"/>
</dbReference>
<dbReference type="InterPro" id="IPR036236">
    <property type="entry name" value="Znf_C2H2_sf"/>
</dbReference>
<dbReference type="PANTHER" id="PTHR13267:SF3">
    <property type="entry name" value="ZINC FINGER PROTEIN 277"/>
    <property type="match status" value="1"/>
</dbReference>
<dbReference type="SUPFAM" id="SSF57667">
    <property type="entry name" value="beta-beta-alpha zinc fingers"/>
    <property type="match status" value="1"/>
</dbReference>
<evidence type="ECO:0000313" key="4">
    <source>
        <dbReference type="EMBL" id="KAA8497262.1"/>
    </source>
</evidence>
<protein>
    <submittedName>
        <fullName evidence="4">Uncharacterized protein</fullName>
    </submittedName>
</protein>
<accession>A0A5J4Z289</accession>
<reference evidence="5" key="1">
    <citation type="journal article" date="2019" name="Nat. Commun.">
        <title>Expansion of phycobilisome linker gene families in mesophilic red algae.</title>
        <authorList>
            <person name="Lee J."/>
            <person name="Kim D."/>
            <person name="Bhattacharya D."/>
            <person name="Yoon H.S."/>
        </authorList>
    </citation>
    <scope>NUCLEOTIDE SEQUENCE [LARGE SCALE GENOMIC DNA]</scope>
    <source>
        <strain evidence="5">CCMP 1328</strain>
    </source>
</reference>
<gene>
    <name evidence="4" type="ORF">FVE85_0991</name>
</gene>
<feature type="compositionally biased region" description="Polar residues" evidence="3">
    <location>
        <begin position="1"/>
        <end position="16"/>
    </location>
</feature>
<proteinExistence type="predicted"/>
<name>A0A5J4Z289_PORPP</name>
<feature type="region of interest" description="Disordered" evidence="3">
    <location>
        <begin position="1"/>
        <end position="32"/>
    </location>
</feature>
<keyword evidence="5" id="KW-1185">Reference proteome</keyword>
<feature type="compositionally biased region" description="Acidic residues" evidence="3">
    <location>
        <begin position="80"/>
        <end position="103"/>
    </location>
</feature>
<dbReference type="OrthoDB" id="7848332at2759"/>
<evidence type="ECO:0000256" key="1">
    <source>
        <dbReference type="ARBA" id="ARBA00022723"/>
    </source>
</evidence>
<comment type="caution">
    <text evidence="4">The sequence shown here is derived from an EMBL/GenBank/DDBJ whole genome shotgun (WGS) entry which is preliminary data.</text>
</comment>
<keyword evidence="2" id="KW-0862">Zinc</keyword>
<organism evidence="4 5">
    <name type="scientific">Porphyridium purpureum</name>
    <name type="common">Red alga</name>
    <name type="synonym">Porphyridium cruentum</name>
    <dbReference type="NCBI Taxonomy" id="35688"/>
    <lineage>
        <taxon>Eukaryota</taxon>
        <taxon>Rhodophyta</taxon>
        <taxon>Bangiophyceae</taxon>
        <taxon>Porphyridiales</taxon>
        <taxon>Porphyridiaceae</taxon>
        <taxon>Porphyridium</taxon>
    </lineage>
</organism>
<keyword evidence="1" id="KW-0479">Metal-binding</keyword>
<dbReference type="Proteomes" id="UP000324585">
    <property type="component" value="Unassembled WGS sequence"/>
</dbReference>
<sequence>MDKRPSTGNGTYGQDTKQPERTPASPVLPLSPSQYEARLAFARDTLQGDTSPAMIEMLLRLQEQGGGPAASNGAQRDGSSDEDYTKEEGGDGLDDGDEEEGLQLDDACPGLFDAHVDISAQSCLQRAREQYGFDLETVARRLALDFYGKVRLVNWIRARVVELSGFSPAPSSLEALQQRAHDIMIQLESDSTLRALASDDALLIPVVPSDPLLSAIED</sequence>
<dbReference type="EMBL" id="VRMN01000002">
    <property type="protein sequence ID" value="KAA8497262.1"/>
    <property type="molecule type" value="Genomic_DNA"/>
</dbReference>
<dbReference type="AlphaFoldDB" id="A0A5J4Z289"/>